<proteinExistence type="predicted"/>
<dbReference type="EMBL" id="GGEC01014920">
    <property type="protein sequence ID" value="MBW95403.1"/>
    <property type="molecule type" value="Transcribed_RNA"/>
</dbReference>
<name>A0A2P2JPL4_RHIMU</name>
<organism evidence="1">
    <name type="scientific">Rhizophora mucronata</name>
    <name type="common">Asiatic mangrove</name>
    <dbReference type="NCBI Taxonomy" id="61149"/>
    <lineage>
        <taxon>Eukaryota</taxon>
        <taxon>Viridiplantae</taxon>
        <taxon>Streptophyta</taxon>
        <taxon>Embryophyta</taxon>
        <taxon>Tracheophyta</taxon>
        <taxon>Spermatophyta</taxon>
        <taxon>Magnoliopsida</taxon>
        <taxon>eudicotyledons</taxon>
        <taxon>Gunneridae</taxon>
        <taxon>Pentapetalae</taxon>
        <taxon>rosids</taxon>
        <taxon>fabids</taxon>
        <taxon>Malpighiales</taxon>
        <taxon>Rhizophoraceae</taxon>
        <taxon>Rhizophora</taxon>
    </lineage>
</organism>
<accession>A0A2P2JPL4</accession>
<evidence type="ECO:0000313" key="1">
    <source>
        <dbReference type="EMBL" id="MBW95403.1"/>
    </source>
</evidence>
<protein>
    <submittedName>
        <fullName evidence="1">Uncharacterized protein</fullName>
    </submittedName>
</protein>
<reference evidence="1" key="1">
    <citation type="submission" date="2018-02" db="EMBL/GenBank/DDBJ databases">
        <title>Rhizophora mucronata_Transcriptome.</title>
        <authorList>
            <person name="Meera S.P."/>
            <person name="Sreeshan A."/>
            <person name="Augustine A."/>
        </authorList>
    </citation>
    <scope>NUCLEOTIDE SEQUENCE</scope>
    <source>
        <tissue evidence="1">Leaf</tissue>
    </source>
</reference>
<sequence>MHNCMSMPGMLENLAGPLAQRCTNYMGPIILRHAKVFVEL</sequence>
<dbReference type="AlphaFoldDB" id="A0A2P2JPL4"/>